<dbReference type="Proteomes" id="UP000253958">
    <property type="component" value="Chromosome"/>
</dbReference>
<sequence length="225" mass="24790">MVNPSRSAISTIVFDFDGTLVDSGDIKKTAFMTALGAGDSVDREACEKAYATHGTVNRTGLLALSFIDLHGREPDPAEHRALIEAYTDYFRRHMDEIVVFPGLAEFCERYAAKRLMISSNAPRTEIVELCGKLSLSAYFARTYGWPVSKEAALREILADFRLDSAELLYVGDRYEDGLVAEKVGVPFQRLDPGFHSRSTTEGILRSLAELAEAIDARGPAPEGQH</sequence>
<dbReference type="InterPro" id="IPR036412">
    <property type="entry name" value="HAD-like_sf"/>
</dbReference>
<gene>
    <name evidence="1" type="ORF">DVH21_28480</name>
</gene>
<evidence type="ECO:0000313" key="2">
    <source>
        <dbReference type="Proteomes" id="UP000253958"/>
    </source>
</evidence>
<dbReference type="InterPro" id="IPR023214">
    <property type="entry name" value="HAD_sf"/>
</dbReference>
<dbReference type="GO" id="GO:0008967">
    <property type="term" value="F:phosphoglycolate phosphatase activity"/>
    <property type="evidence" value="ECO:0007669"/>
    <property type="project" value="TreeGrafter"/>
</dbReference>
<dbReference type="RefSeq" id="WP_114920813.1">
    <property type="nucleotide sequence ID" value="NZ_CP031263.1"/>
</dbReference>
<dbReference type="SUPFAM" id="SSF56784">
    <property type="entry name" value="HAD-like"/>
    <property type="match status" value="1"/>
</dbReference>
<dbReference type="AlphaFoldDB" id="A0A6N3KAM4"/>
<reference evidence="1 2" key="1">
    <citation type="submission" date="2018-07" db="EMBL/GenBank/DDBJ databases">
        <authorList>
            <person name="Ye Y."/>
        </authorList>
    </citation>
    <scope>NUCLEOTIDE SEQUENCE [LARGE SCALE GENOMIC DNA]</scope>
    <source>
        <strain evidence="2">H14(2018)</strain>
    </source>
</reference>
<evidence type="ECO:0000313" key="1">
    <source>
        <dbReference type="EMBL" id="AXH93544.1"/>
    </source>
</evidence>
<name>A0A6N3KAM4_9ACTN</name>
<dbReference type="SFLD" id="SFLDS00003">
    <property type="entry name" value="Haloacid_Dehalogenase"/>
    <property type="match status" value="1"/>
</dbReference>
<proteinExistence type="predicted"/>
<accession>A0A6N3KAM4</accession>
<dbReference type="GO" id="GO:0005829">
    <property type="term" value="C:cytosol"/>
    <property type="evidence" value="ECO:0007669"/>
    <property type="project" value="TreeGrafter"/>
</dbReference>
<reference evidence="1 2" key="2">
    <citation type="submission" date="2018-08" db="EMBL/GenBank/DDBJ databases">
        <title>Streptomyces kandeliansis sp. nov., an endophytic bacterium isolated from mangrove plant.</title>
        <authorList>
            <person name="Wang R."/>
        </authorList>
    </citation>
    <scope>NUCLEOTIDE SEQUENCE [LARGE SCALE GENOMIC DNA]</scope>
    <source>
        <strain evidence="2">H14(2018)</strain>
    </source>
</reference>
<dbReference type="InterPro" id="IPR006439">
    <property type="entry name" value="HAD-SF_hydro_IA"/>
</dbReference>
<organism evidence="1 2">
    <name type="scientific">Micromonospora aurantiaca</name>
    <name type="common">nom. illeg.</name>
    <dbReference type="NCBI Taxonomy" id="47850"/>
    <lineage>
        <taxon>Bacteria</taxon>
        <taxon>Bacillati</taxon>
        <taxon>Actinomycetota</taxon>
        <taxon>Actinomycetes</taxon>
        <taxon>Micromonosporales</taxon>
        <taxon>Micromonosporaceae</taxon>
        <taxon>Micromonospora</taxon>
    </lineage>
</organism>
<protein>
    <submittedName>
        <fullName evidence="1">HAD family hydrolase</fullName>
    </submittedName>
</protein>
<dbReference type="PANTHER" id="PTHR43434">
    <property type="entry name" value="PHOSPHOGLYCOLATE PHOSPHATASE"/>
    <property type="match status" value="1"/>
</dbReference>
<dbReference type="GO" id="GO:0006281">
    <property type="term" value="P:DNA repair"/>
    <property type="evidence" value="ECO:0007669"/>
    <property type="project" value="TreeGrafter"/>
</dbReference>
<dbReference type="Pfam" id="PF00702">
    <property type="entry name" value="Hydrolase"/>
    <property type="match status" value="1"/>
</dbReference>
<dbReference type="InterPro" id="IPR023198">
    <property type="entry name" value="PGP-like_dom2"/>
</dbReference>
<keyword evidence="1" id="KW-0378">Hydrolase</keyword>
<dbReference type="EMBL" id="CP031263">
    <property type="protein sequence ID" value="AXH93544.1"/>
    <property type="molecule type" value="Genomic_DNA"/>
</dbReference>
<dbReference type="PANTHER" id="PTHR43434:SF1">
    <property type="entry name" value="PHOSPHOGLYCOLATE PHOSPHATASE"/>
    <property type="match status" value="1"/>
</dbReference>
<dbReference type="NCBIfam" id="TIGR01549">
    <property type="entry name" value="HAD-SF-IA-v1"/>
    <property type="match status" value="1"/>
</dbReference>
<dbReference type="SFLD" id="SFLDG01129">
    <property type="entry name" value="C1.5:_HAD__Beta-PGM__Phosphata"/>
    <property type="match status" value="1"/>
</dbReference>
<dbReference type="Gene3D" id="1.10.150.240">
    <property type="entry name" value="Putative phosphatase, domain 2"/>
    <property type="match status" value="1"/>
</dbReference>
<dbReference type="Gene3D" id="3.40.50.1000">
    <property type="entry name" value="HAD superfamily/HAD-like"/>
    <property type="match status" value="1"/>
</dbReference>
<dbReference type="InterPro" id="IPR050155">
    <property type="entry name" value="HAD-like_hydrolase_sf"/>
</dbReference>